<accession>A0A1Q8Q3Z4</accession>
<dbReference type="InterPro" id="IPR012727">
    <property type="entry name" value="Gly_oxidase_ThiO"/>
</dbReference>
<reference evidence="7 8" key="1">
    <citation type="submission" date="2016-12" db="EMBL/GenBank/DDBJ databases">
        <title>Domibacillus antri genome sequencing.</title>
        <authorList>
            <person name="Verma A."/>
            <person name="Krishnamurthi S."/>
        </authorList>
    </citation>
    <scope>NUCLEOTIDE SEQUENCE [LARGE SCALE GENOMIC DNA]</scope>
    <source>
        <strain evidence="7 8">XD80</strain>
    </source>
</reference>
<evidence type="ECO:0000256" key="4">
    <source>
        <dbReference type="ARBA" id="ARBA00049872"/>
    </source>
</evidence>
<evidence type="ECO:0000256" key="2">
    <source>
        <dbReference type="ARBA" id="ARBA00022977"/>
    </source>
</evidence>
<evidence type="ECO:0000259" key="6">
    <source>
        <dbReference type="Pfam" id="PF01266"/>
    </source>
</evidence>
<gene>
    <name evidence="7" type="ORF">BTO30_11540</name>
</gene>
<dbReference type="GO" id="GO:0009228">
    <property type="term" value="P:thiamine biosynthetic process"/>
    <property type="evidence" value="ECO:0007669"/>
    <property type="project" value="UniProtKB-KW"/>
</dbReference>
<dbReference type="Gene3D" id="3.30.9.10">
    <property type="entry name" value="D-Amino Acid Oxidase, subunit A, domain 2"/>
    <property type="match status" value="1"/>
</dbReference>
<dbReference type="OrthoDB" id="9794226at2"/>
<dbReference type="AlphaFoldDB" id="A0A1Q8Q3Z4"/>
<dbReference type="PROSITE" id="PS51257">
    <property type="entry name" value="PROKAR_LIPOPROTEIN"/>
    <property type="match status" value="1"/>
</dbReference>
<dbReference type="RefSeq" id="WP_075398889.1">
    <property type="nucleotide sequence ID" value="NZ_MSDU01000025.1"/>
</dbReference>
<dbReference type="EMBL" id="MSDU01000025">
    <property type="protein sequence ID" value="OLN22047.1"/>
    <property type="molecule type" value="Genomic_DNA"/>
</dbReference>
<comment type="catalytic activity">
    <reaction evidence="4">
        <text>glycine + O2 + H2O = glyoxylate + H2O2 + NH4(+)</text>
        <dbReference type="Rhea" id="RHEA:11532"/>
        <dbReference type="ChEBI" id="CHEBI:15377"/>
        <dbReference type="ChEBI" id="CHEBI:15379"/>
        <dbReference type="ChEBI" id="CHEBI:16240"/>
        <dbReference type="ChEBI" id="CHEBI:28938"/>
        <dbReference type="ChEBI" id="CHEBI:36655"/>
        <dbReference type="ChEBI" id="CHEBI:57305"/>
        <dbReference type="EC" id="1.4.3.19"/>
    </reaction>
</comment>
<evidence type="ECO:0000256" key="5">
    <source>
        <dbReference type="ARBA" id="ARBA00050018"/>
    </source>
</evidence>
<dbReference type="GO" id="GO:0050660">
    <property type="term" value="F:flavin adenine dinucleotide binding"/>
    <property type="evidence" value="ECO:0007669"/>
    <property type="project" value="InterPro"/>
</dbReference>
<keyword evidence="3" id="KW-0560">Oxidoreductase</keyword>
<sequence>MKQYDCLIAGGGVIGCSIAYRLAKTGLSVAVFDAGKAGVASMAAGGMLGAQNEFEQENPLMTIALESRAMFSDVRDELFEESGIDIELRKAGLLKVAAAMDDRPALLEQYTFLSGKDSSVQWLEPGDVPAVEPCMTADTAGAIYLEKDNQVKAPLLARAFLHAAVNAGVHVYEQEAVLQVLIEKNKVYGVQTTNGMYHADSFINAAGAWSSELLAETGFTPPVIPVKGECVSVKLAEEAPVKTVFSVDGCYIVPKRNKEMLIGATSYPGSFDTSVTAGGIRSLLNRAARLLPVLDEGVIQRTWSGVRPQSSDGLPIIGSHPSVDGLYLCTGHYRNGILLSPVTGVLMERYLSGCEKAAAALAPFSPSRFLTKKEEFFV</sequence>
<dbReference type="Proteomes" id="UP000185568">
    <property type="component" value="Unassembled WGS sequence"/>
</dbReference>
<keyword evidence="2" id="KW-0784">Thiamine biosynthesis</keyword>
<dbReference type="InterPro" id="IPR036188">
    <property type="entry name" value="FAD/NAD-bd_sf"/>
</dbReference>
<evidence type="ECO:0000256" key="1">
    <source>
        <dbReference type="ARBA" id="ARBA00004948"/>
    </source>
</evidence>
<dbReference type="GO" id="GO:0043799">
    <property type="term" value="F:glycine oxidase activity"/>
    <property type="evidence" value="ECO:0007669"/>
    <property type="project" value="UniProtKB-EC"/>
</dbReference>
<keyword evidence="8" id="KW-1185">Reference proteome</keyword>
<protein>
    <recommendedName>
        <fullName evidence="5">glycine oxidase</fullName>
        <ecNumber evidence="5">1.4.3.19</ecNumber>
    </recommendedName>
</protein>
<comment type="caution">
    <text evidence="7">The sequence shown here is derived from an EMBL/GenBank/DDBJ whole genome shotgun (WGS) entry which is preliminary data.</text>
</comment>
<dbReference type="PANTHER" id="PTHR13847">
    <property type="entry name" value="SARCOSINE DEHYDROGENASE-RELATED"/>
    <property type="match status" value="1"/>
</dbReference>
<dbReference type="GO" id="GO:0009229">
    <property type="term" value="P:thiamine diphosphate biosynthetic process"/>
    <property type="evidence" value="ECO:0007669"/>
    <property type="project" value="UniProtKB-UniPathway"/>
</dbReference>
<evidence type="ECO:0000313" key="7">
    <source>
        <dbReference type="EMBL" id="OLN22047.1"/>
    </source>
</evidence>
<dbReference type="GO" id="GO:0005737">
    <property type="term" value="C:cytoplasm"/>
    <property type="evidence" value="ECO:0007669"/>
    <property type="project" value="TreeGrafter"/>
</dbReference>
<dbReference type="InterPro" id="IPR006076">
    <property type="entry name" value="FAD-dep_OxRdtase"/>
</dbReference>
<evidence type="ECO:0000313" key="8">
    <source>
        <dbReference type="Proteomes" id="UP000185568"/>
    </source>
</evidence>
<dbReference type="Pfam" id="PF01266">
    <property type="entry name" value="DAO"/>
    <property type="match status" value="1"/>
</dbReference>
<organism evidence="7 8">
    <name type="scientific">Domibacillus antri</name>
    <dbReference type="NCBI Taxonomy" id="1714264"/>
    <lineage>
        <taxon>Bacteria</taxon>
        <taxon>Bacillati</taxon>
        <taxon>Bacillota</taxon>
        <taxon>Bacilli</taxon>
        <taxon>Bacillales</taxon>
        <taxon>Bacillaceae</taxon>
        <taxon>Domibacillus</taxon>
    </lineage>
</organism>
<evidence type="ECO:0000256" key="3">
    <source>
        <dbReference type="ARBA" id="ARBA00023002"/>
    </source>
</evidence>
<comment type="pathway">
    <text evidence="1">Cofactor biosynthesis; thiamine diphosphate biosynthesis.</text>
</comment>
<proteinExistence type="predicted"/>
<dbReference type="SUPFAM" id="SSF51905">
    <property type="entry name" value="FAD/NAD(P)-binding domain"/>
    <property type="match status" value="1"/>
</dbReference>
<dbReference type="PANTHER" id="PTHR13847:SF289">
    <property type="entry name" value="GLYCINE OXIDASE"/>
    <property type="match status" value="1"/>
</dbReference>
<name>A0A1Q8Q3Z4_9BACI</name>
<dbReference type="SUPFAM" id="SSF54373">
    <property type="entry name" value="FAD-linked reductases, C-terminal domain"/>
    <property type="match status" value="1"/>
</dbReference>
<dbReference type="EC" id="1.4.3.19" evidence="5"/>
<dbReference type="STRING" id="1714264.BTO30_11540"/>
<dbReference type="UniPathway" id="UPA00060"/>
<feature type="domain" description="FAD dependent oxidoreductase" evidence="6">
    <location>
        <begin position="5"/>
        <end position="347"/>
    </location>
</feature>
<dbReference type="Gene3D" id="3.50.50.60">
    <property type="entry name" value="FAD/NAD(P)-binding domain"/>
    <property type="match status" value="1"/>
</dbReference>
<dbReference type="NCBIfam" id="TIGR02352">
    <property type="entry name" value="thiamin_ThiO"/>
    <property type="match status" value="1"/>
</dbReference>